<dbReference type="Proteomes" id="UP000275408">
    <property type="component" value="Unassembled WGS sequence"/>
</dbReference>
<dbReference type="InterPro" id="IPR013783">
    <property type="entry name" value="Ig-like_fold"/>
</dbReference>
<proteinExistence type="predicted"/>
<dbReference type="GO" id="GO:0030424">
    <property type="term" value="C:axon"/>
    <property type="evidence" value="ECO:0007669"/>
    <property type="project" value="TreeGrafter"/>
</dbReference>
<evidence type="ECO:0000256" key="1">
    <source>
        <dbReference type="ARBA" id="ARBA00022729"/>
    </source>
</evidence>
<keyword evidence="5" id="KW-1185">Reference proteome</keyword>
<dbReference type="GO" id="GO:0050808">
    <property type="term" value="P:synapse organization"/>
    <property type="evidence" value="ECO:0007669"/>
    <property type="project" value="TreeGrafter"/>
</dbReference>
<dbReference type="InterPro" id="IPR003599">
    <property type="entry name" value="Ig_sub"/>
</dbReference>
<keyword evidence="1" id="KW-0732">Signal</keyword>
<sequence>MVTTPSFTGTCDKEFALTGTTFLQAQRGELITIKGYYKYCLTPSFYCPSCVRQVYLNLFNKSICLASFGKAQLDCQEKHFSQPFTTPNSGGTYEIKMEEILDFSCVLSRKSNTGLSLGTVLVKEPPTIINVSSFLFEVVTGDSLTLQCSARGYPSPAVRWYKDNKLVHNDTSLELSSIKQSDAGLYACNASNVAGSDSRVVEVLVRARRPTVHQTVSTYDANNLFQNDSVTFTVILSHDLWSRDTAFNTILVWTLPYYASMLNHVPLTNVSSPYPGEYNFKIGEIQPGSSKQINITVQIDPKRVLSVGKYFLSVPSFILYEQRMASNAAKLFVGSIESVTLNFTVREDAQRGFLLNPLFDEVYLCQEKKSDLKPSCYFSNDGVQWIGLDPRVKMIFGMTVRGSYKRIFGLGTDSRCHAVSRDGVTWSCILPEKWKRESSSRDFVPAISVPERLKSDLPESNYIATKNDGTVSYGASAKGLHMKIRSGVWNLVASWECP</sequence>
<dbReference type="STRING" id="46731.A0A3M6TU24"/>
<dbReference type="PANTHER" id="PTHR45080:SF8">
    <property type="entry name" value="IG-LIKE DOMAIN-CONTAINING PROTEIN"/>
    <property type="match status" value="1"/>
</dbReference>
<feature type="domain" description="Ig-like" evidence="3">
    <location>
        <begin position="126"/>
        <end position="202"/>
    </location>
</feature>
<dbReference type="InterPro" id="IPR050958">
    <property type="entry name" value="Cell_Adh-Cytoskel_Orgn"/>
</dbReference>
<name>A0A3M6TU24_POCDA</name>
<dbReference type="GO" id="GO:0043025">
    <property type="term" value="C:neuronal cell body"/>
    <property type="evidence" value="ECO:0007669"/>
    <property type="project" value="TreeGrafter"/>
</dbReference>
<dbReference type="AlphaFoldDB" id="A0A3M6TU24"/>
<evidence type="ECO:0000313" key="4">
    <source>
        <dbReference type="EMBL" id="RMX44895.1"/>
    </source>
</evidence>
<dbReference type="GO" id="GO:0005886">
    <property type="term" value="C:plasma membrane"/>
    <property type="evidence" value="ECO:0007669"/>
    <property type="project" value="TreeGrafter"/>
</dbReference>
<dbReference type="Pfam" id="PF13927">
    <property type="entry name" value="Ig_3"/>
    <property type="match status" value="1"/>
</dbReference>
<evidence type="ECO:0000259" key="3">
    <source>
        <dbReference type="PROSITE" id="PS50835"/>
    </source>
</evidence>
<organism evidence="4 5">
    <name type="scientific">Pocillopora damicornis</name>
    <name type="common">Cauliflower coral</name>
    <name type="synonym">Millepora damicornis</name>
    <dbReference type="NCBI Taxonomy" id="46731"/>
    <lineage>
        <taxon>Eukaryota</taxon>
        <taxon>Metazoa</taxon>
        <taxon>Cnidaria</taxon>
        <taxon>Anthozoa</taxon>
        <taxon>Hexacorallia</taxon>
        <taxon>Scleractinia</taxon>
        <taxon>Astrocoeniina</taxon>
        <taxon>Pocilloporidae</taxon>
        <taxon>Pocillopora</taxon>
    </lineage>
</organism>
<gene>
    <name evidence="4" type="ORF">pdam_00012567</name>
</gene>
<dbReference type="GO" id="GO:0008046">
    <property type="term" value="F:axon guidance receptor activity"/>
    <property type="evidence" value="ECO:0007669"/>
    <property type="project" value="TreeGrafter"/>
</dbReference>
<dbReference type="SUPFAM" id="SSF48726">
    <property type="entry name" value="Immunoglobulin"/>
    <property type="match status" value="1"/>
</dbReference>
<comment type="caution">
    <text evidence="4">The sequence shown here is derived from an EMBL/GenBank/DDBJ whole genome shotgun (WGS) entry which is preliminary data.</text>
</comment>
<dbReference type="PANTHER" id="PTHR45080">
    <property type="entry name" value="CONTACTIN 5"/>
    <property type="match status" value="1"/>
</dbReference>
<dbReference type="InterPro" id="IPR003598">
    <property type="entry name" value="Ig_sub2"/>
</dbReference>
<dbReference type="InterPro" id="IPR036179">
    <property type="entry name" value="Ig-like_dom_sf"/>
</dbReference>
<dbReference type="PROSITE" id="PS50835">
    <property type="entry name" value="IG_LIKE"/>
    <property type="match status" value="1"/>
</dbReference>
<dbReference type="InterPro" id="IPR007110">
    <property type="entry name" value="Ig-like_dom"/>
</dbReference>
<dbReference type="Gene3D" id="2.60.40.10">
    <property type="entry name" value="Immunoglobulins"/>
    <property type="match status" value="1"/>
</dbReference>
<protein>
    <recommendedName>
        <fullName evidence="3">Ig-like domain-containing protein</fullName>
    </recommendedName>
</protein>
<reference evidence="4 5" key="1">
    <citation type="journal article" date="2018" name="Sci. Rep.">
        <title>Comparative analysis of the Pocillopora damicornis genome highlights role of immune system in coral evolution.</title>
        <authorList>
            <person name="Cunning R."/>
            <person name="Bay R.A."/>
            <person name="Gillette P."/>
            <person name="Baker A.C."/>
            <person name="Traylor-Knowles N."/>
        </authorList>
    </citation>
    <scope>NUCLEOTIDE SEQUENCE [LARGE SCALE GENOMIC DNA]</scope>
    <source>
        <strain evidence="4">RSMAS</strain>
        <tissue evidence="4">Whole animal</tissue>
    </source>
</reference>
<accession>A0A3M6TU24</accession>
<dbReference type="SMART" id="SM00408">
    <property type="entry name" value="IGc2"/>
    <property type="match status" value="1"/>
</dbReference>
<evidence type="ECO:0000256" key="2">
    <source>
        <dbReference type="ARBA" id="ARBA00023157"/>
    </source>
</evidence>
<dbReference type="SMART" id="SM00409">
    <property type="entry name" value="IG"/>
    <property type="match status" value="1"/>
</dbReference>
<evidence type="ECO:0000313" key="5">
    <source>
        <dbReference type="Proteomes" id="UP000275408"/>
    </source>
</evidence>
<dbReference type="OrthoDB" id="6234674at2759"/>
<dbReference type="GO" id="GO:0007156">
    <property type="term" value="P:homophilic cell adhesion via plasma membrane adhesion molecules"/>
    <property type="evidence" value="ECO:0007669"/>
    <property type="project" value="TreeGrafter"/>
</dbReference>
<dbReference type="EMBL" id="RCHS01002931">
    <property type="protein sequence ID" value="RMX44895.1"/>
    <property type="molecule type" value="Genomic_DNA"/>
</dbReference>
<keyword evidence="2" id="KW-1015">Disulfide bond</keyword>